<dbReference type="RefSeq" id="WP_151145627.1">
    <property type="nucleotide sequence ID" value="NZ_WAGX01000005.1"/>
</dbReference>
<dbReference type="Gene3D" id="2.40.50.1020">
    <property type="entry name" value="LytTr DNA-binding domain"/>
    <property type="match status" value="1"/>
</dbReference>
<evidence type="ECO:0000313" key="7">
    <source>
        <dbReference type="Proteomes" id="UP000461768"/>
    </source>
</evidence>
<evidence type="ECO:0000313" key="6">
    <source>
        <dbReference type="EMBL" id="KAB1438342.1"/>
    </source>
</evidence>
<organism evidence="6 7">
    <name type="scientific">Candidatus Galacturonatibacter soehngenii</name>
    <dbReference type="NCBI Taxonomy" id="2307010"/>
    <lineage>
        <taxon>Bacteria</taxon>
        <taxon>Bacillati</taxon>
        <taxon>Bacillota</taxon>
        <taxon>Clostridia</taxon>
        <taxon>Lachnospirales</taxon>
        <taxon>Lachnospiraceae</taxon>
        <taxon>Candidatus Galacturonatibacter</taxon>
    </lineage>
</organism>
<keyword evidence="3" id="KW-0597">Phosphoprotein</keyword>
<dbReference type="InterPro" id="IPR046947">
    <property type="entry name" value="LytR-like"/>
</dbReference>
<dbReference type="Pfam" id="PF00072">
    <property type="entry name" value="Response_reg"/>
    <property type="match status" value="1"/>
</dbReference>
<dbReference type="SUPFAM" id="SSF52172">
    <property type="entry name" value="CheY-like"/>
    <property type="match status" value="1"/>
</dbReference>
<evidence type="ECO:0000256" key="3">
    <source>
        <dbReference type="PROSITE-ProRule" id="PRU00169"/>
    </source>
</evidence>
<dbReference type="SMART" id="SM00448">
    <property type="entry name" value="REC"/>
    <property type="match status" value="1"/>
</dbReference>
<reference evidence="6 7" key="2">
    <citation type="submission" date="2020-02" db="EMBL/GenBank/DDBJ databases">
        <title>Candidatus Galacturonibacter soehngenii shows hetero-acetogenic catabolism of galacturonic acid but lacks a canonical carbon monoxide dehydrogenase/acetyl-CoA synthase complex.</title>
        <authorList>
            <person name="Diender M."/>
            <person name="Stouten G.R."/>
            <person name="Petersen J.F."/>
            <person name="Nielsen P.H."/>
            <person name="Dueholm M.S."/>
            <person name="Pronk J.T."/>
            <person name="Van Loosdrecht M.C.M."/>
        </authorList>
    </citation>
    <scope>NUCLEOTIDE SEQUENCE [LARGE SCALE GENOMIC DNA]</scope>
    <source>
        <strain evidence="6">GalUA</strain>
    </source>
</reference>
<dbReference type="Pfam" id="PF04397">
    <property type="entry name" value="LytTR"/>
    <property type="match status" value="1"/>
</dbReference>
<dbReference type="Gene3D" id="3.40.50.2300">
    <property type="match status" value="1"/>
</dbReference>
<accession>A0A7V7QKJ3</accession>
<dbReference type="Proteomes" id="UP000461768">
    <property type="component" value="Unassembled WGS sequence"/>
</dbReference>
<keyword evidence="7" id="KW-1185">Reference proteome</keyword>
<dbReference type="PROSITE" id="PS50110">
    <property type="entry name" value="RESPONSE_REGULATORY"/>
    <property type="match status" value="1"/>
</dbReference>
<dbReference type="PROSITE" id="PS50930">
    <property type="entry name" value="HTH_LYTTR"/>
    <property type="match status" value="1"/>
</dbReference>
<evidence type="ECO:0000256" key="1">
    <source>
        <dbReference type="ARBA" id="ARBA00018672"/>
    </source>
</evidence>
<reference evidence="6 7" key="1">
    <citation type="submission" date="2019-09" db="EMBL/GenBank/DDBJ databases">
        <authorList>
            <person name="Valk L.C."/>
        </authorList>
    </citation>
    <scope>NUCLEOTIDE SEQUENCE [LARGE SCALE GENOMIC DNA]</scope>
    <source>
        <strain evidence="6">GalUA</strain>
    </source>
</reference>
<feature type="modified residue" description="4-aspartylphosphate" evidence="3">
    <location>
        <position position="59"/>
    </location>
</feature>
<name>A0A7V7QKJ3_9FIRM</name>
<evidence type="ECO:0000259" key="5">
    <source>
        <dbReference type="PROSITE" id="PS50930"/>
    </source>
</evidence>
<comment type="caution">
    <text evidence="6">The sequence shown here is derived from an EMBL/GenBank/DDBJ whole genome shotgun (WGS) entry which is preliminary data.</text>
</comment>
<feature type="domain" description="HTH LytTR-type" evidence="5">
    <location>
        <begin position="132"/>
        <end position="234"/>
    </location>
</feature>
<protein>
    <recommendedName>
        <fullName evidence="1">Stage 0 sporulation protein A homolog</fullName>
    </recommendedName>
</protein>
<dbReference type="GO" id="GO:0003677">
    <property type="term" value="F:DNA binding"/>
    <property type="evidence" value="ECO:0007669"/>
    <property type="project" value="InterPro"/>
</dbReference>
<dbReference type="SMART" id="SM00850">
    <property type="entry name" value="LytTR"/>
    <property type="match status" value="1"/>
</dbReference>
<gene>
    <name evidence="6" type="ORF">F7O84_12400</name>
</gene>
<proteinExistence type="predicted"/>
<evidence type="ECO:0000256" key="2">
    <source>
        <dbReference type="ARBA" id="ARBA00024867"/>
    </source>
</evidence>
<sequence length="242" mass="29041">MIKIAVCYDEYTTVNQIEKFLLELSEAMYIPMEIDIFYSGKSLEKAILKKEQYDLLYLDVYMKGEAGITLARNIRKIDEYLLIIYVSSYMRHLIKLFRLDIFDFIKKPINFDDFSKIFLLAYQKISNKKIYFTFQYKNEKYKVLCSEIMYFESRGRQIRAYMKNGEVEIFNEKLNVVEQRLQTGKIPFLRIHQSYLVNYHWIKSCSKTKVTIINGLQLPISEERRKCFGESYRRLIKDEIDG</sequence>
<dbReference type="PANTHER" id="PTHR37299:SF1">
    <property type="entry name" value="STAGE 0 SPORULATION PROTEIN A HOMOLOG"/>
    <property type="match status" value="1"/>
</dbReference>
<feature type="domain" description="Response regulatory" evidence="4">
    <location>
        <begin position="3"/>
        <end position="122"/>
    </location>
</feature>
<dbReference type="InterPro" id="IPR011006">
    <property type="entry name" value="CheY-like_superfamily"/>
</dbReference>
<dbReference type="InterPro" id="IPR007492">
    <property type="entry name" value="LytTR_DNA-bd_dom"/>
</dbReference>
<dbReference type="OrthoDB" id="9802383at2"/>
<dbReference type="GO" id="GO:0000156">
    <property type="term" value="F:phosphorelay response regulator activity"/>
    <property type="evidence" value="ECO:0007669"/>
    <property type="project" value="InterPro"/>
</dbReference>
<dbReference type="EMBL" id="WAGX01000005">
    <property type="protein sequence ID" value="KAB1438342.1"/>
    <property type="molecule type" value="Genomic_DNA"/>
</dbReference>
<dbReference type="InterPro" id="IPR001789">
    <property type="entry name" value="Sig_transdc_resp-reg_receiver"/>
</dbReference>
<dbReference type="PANTHER" id="PTHR37299">
    <property type="entry name" value="TRANSCRIPTIONAL REGULATOR-RELATED"/>
    <property type="match status" value="1"/>
</dbReference>
<dbReference type="AlphaFoldDB" id="A0A7V7QKJ3"/>
<evidence type="ECO:0000259" key="4">
    <source>
        <dbReference type="PROSITE" id="PS50110"/>
    </source>
</evidence>
<comment type="function">
    <text evidence="2">May play the central regulatory role in sporulation. It may be an element of the effector pathway responsible for the activation of sporulation genes in response to nutritional stress. Spo0A may act in concert with spo0H (a sigma factor) to control the expression of some genes that are critical to the sporulation process.</text>
</comment>